<keyword evidence="4" id="KW-1185">Reference proteome</keyword>
<reference evidence="3 4" key="1">
    <citation type="submission" date="2020-03" db="EMBL/GenBank/DDBJ databases">
        <title>Roseomonas selenitidurans sp. nov. isolated from urban soil.</title>
        <authorList>
            <person name="Liu H."/>
        </authorList>
    </citation>
    <scope>NUCLEOTIDE SEQUENCE [LARGE SCALE GENOMIC DNA]</scope>
    <source>
        <strain evidence="3 4">BU-1</strain>
    </source>
</reference>
<organism evidence="3 4">
    <name type="scientific">Falsiroseomonas selenitidurans</name>
    <dbReference type="NCBI Taxonomy" id="2716335"/>
    <lineage>
        <taxon>Bacteria</taxon>
        <taxon>Pseudomonadati</taxon>
        <taxon>Pseudomonadota</taxon>
        <taxon>Alphaproteobacteria</taxon>
        <taxon>Acetobacterales</taxon>
        <taxon>Roseomonadaceae</taxon>
        <taxon>Falsiroseomonas</taxon>
    </lineage>
</organism>
<feature type="non-terminal residue" evidence="3">
    <location>
        <position position="125"/>
    </location>
</feature>
<name>A0ABX1E5P1_9PROT</name>
<comment type="caution">
    <text evidence="3">The sequence shown here is derived from an EMBL/GenBank/DDBJ whole genome shotgun (WGS) entry which is preliminary data.</text>
</comment>
<gene>
    <name evidence="3" type="ORF">HEQ75_08225</name>
</gene>
<evidence type="ECO:0000256" key="1">
    <source>
        <dbReference type="SAM" id="SignalP"/>
    </source>
</evidence>
<dbReference type="InterPro" id="IPR007890">
    <property type="entry name" value="CHASE2"/>
</dbReference>
<evidence type="ECO:0000259" key="2">
    <source>
        <dbReference type="Pfam" id="PF05226"/>
    </source>
</evidence>
<feature type="domain" description="CHASE2" evidence="2">
    <location>
        <begin position="10"/>
        <end position="106"/>
    </location>
</feature>
<dbReference type="Proteomes" id="UP000787635">
    <property type="component" value="Unassembled WGS sequence"/>
</dbReference>
<feature type="signal peptide" evidence="1">
    <location>
        <begin position="1"/>
        <end position="23"/>
    </location>
</feature>
<keyword evidence="1" id="KW-0732">Signal</keyword>
<evidence type="ECO:0000313" key="4">
    <source>
        <dbReference type="Proteomes" id="UP000787635"/>
    </source>
</evidence>
<dbReference type="Pfam" id="PF05226">
    <property type="entry name" value="CHASE2"/>
    <property type="match status" value="1"/>
</dbReference>
<evidence type="ECO:0000313" key="3">
    <source>
        <dbReference type="EMBL" id="NKC30847.1"/>
    </source>
</evidence>
<proteinExistence type="predicted"/>
<accession>A0ABX1E5P1</accession>
<feature type="chain" id="PRO_5045578784" evidence="1">
    <location>
        <begin position="24"/>
        <end position="125"/>
    </location>
</feature>
<protein>
    <submittedName>
        <fullName evidence="3">CHASE2 domain-containing protein</fullName>
    </submittedName>
</protein>
<dbReference type="EMBL" id="JAAVNE010000009">
    <property type="protein sequence ID" value="NKC30847.1"/>
    <property type="molecule type" value="Genomic_DNA"/>
</dbReference>
<sequence>MHAGLLAAGLLLALRLAWPTQFAGLAAAARDALLAALPRPAIDVPVLVVEIDRASLAELGPWPWPRARLAALVARLHADGAAVVATDILFAGADRASPAALARLLAPALPAPEAAALAALAPALP</sequence>